<keyword evidence="8" id="KW-0832">Ubl conjugation</keyword>
<dbReference type="InterPro" id="IPR000591">
    <property type="entry name" value="DEP_dom"/>
</dbReference>
<dbReference type="InterPro" id="IPR045838">
    <property type="entry name" value="DEPDC5_CTD"/>
</dbReference>
<evidence type="ECO:0000256" key="10">
    <source>
        <dbReference type="ARBA" id="ARBA00023228"/>
    </source>
</evidence>
<feature type="compositionally biased region" description="Low complexity" evidence="13">
    <location>
        <begin position="381"/>
        <end position="392"/>
    </location>
</feature>
<dbReference type="GO" id="GO:0048471">
    <property type="term" value="C:perinuclear region of cytoplasm"/>
    <property type="evidence" value="ECO:0007669"/>
    <property type="project" value="UniProtKB-SubCell"/>
</dbReference>
<evidence type="ECO:0000256" key="11">
    <source>
        <dbReference type="ARBA" id="ARBA00070737"/>
    </source>
</evidence>
<feature type="region of interest" description="Disordered" evidence="13">
    <location>
        <begin position="750"/>
        <end position="841"/>
    </location>
</feature>
<dbReference type="Pfam" id="PF12257">
    <property type="entry name" value="IML1"/>
    <property type="match status" value="1"/>
</dbReference>
<evidence type="ECO:0000259" key="14">
    <source>
        <dbReference type="PROSITE" id="PS50186"/>
    </source>
</evidence>
<evidence type="ECO:0000313" key="15">
    <source>
        <dbReference type="EMBL" id="KAF6465817.1"/>
    </source>
</evidence>
<proteinExistence type="inferred from homology"/>
<evidence type="ECO:0000256" key="12">
    <source>
        <dbReference type="ARBA" id="ARBA00079194"/>
    </source>
</evidence>
<feature type="compositionally biased region" description="Low complexity" evidence="13">
    <location>
        <begin position="826"/>
        <end position="841"/>
    </location>
</feature>
<accession>A0A7J8H0T9</accession>
<protein>
    <recommendedName>
        <fullName evidence="11">GATOR1 complex protein DEPDC5</fullName>
    </recommendedName>
    <alternativeName>
        <fullName evidence="12">DEP domain-containing protein 5</fullName>
    </alternativeName>
</protein>
<sequence>MWRLKKSLVSTCAYITQKVEFAGIRAQAGELWVKNEKVMCGYISEDTRVVFRSTSAMVYIFIQMSCEMWDFDIYGDLYFEKAVNGFLADLFIKWKEKNCSHEVTVVLFSRTFYDAKSVDEFPEVNRASIRQDHKGRFYEDFYKVVVQNERREEWTSLLVTIKKLFIQYPVLVRLEQAEGFPQGDNSTSAQGNYLEAINLSFNVFDKHYINRNFDRTGQMSVVITPGVGVFEVDRLLMILTKQRMIDNGIGVDLVCMGEQPLHAVPLFKLHNRSIPHDSRQGDDYNIPHWINHSFYTSKSQLFCNSFTPRIKLAGKKPAFEKAKNGRDTSLGTPKEPENALPIQVDYDAYDAQVFRLPGPSRAQRLATCRSVRERESHSRKSASSCDVSSSPSMPNRALPTEEVRSQASDDSSLGRSANILMIPHPHLHQYEVSSSLGYTSTRDVLENMMEPPQRDSSAPGRFHVGSVESMLHVRPGGYTPQRALINPFAPSRMPMKLTSNRRRWMHTFPVGLNPRTQNKDSLEDSVSTSPEPSLVSRNRPEEEDQYWLSMGRTFHKVTLKDKMITVTRYLPKYPYESAQIHYTYSLCPSHSDSEFVSCWVEFSHERLEEYKWNYLDQYICSAGSEDFSLIESLKFWRTRFLLLPACVTATKRITEGEAHCDIYGDRPRADEEEWQLLDGFIRFVEGLNRIRRRHRSDRMMRKGTAMKGLQMTGPISAHSLESSGPPVGKKGTSALSALLEMEASQKCLGEQQAAVHGGKSSAQPGESSSVTMTPTYVDSPRKVSVDQTAIPVLDGTSLGVNTGQSMDRGNSQTFGNSQNSGEQGFTSANPSDSSSQQLSASSLTSSSPLAEILEAMKHPSTGVQLLSEQKGLSPCCFISAEVVHWMVNNVEGVQTPTMAIDIMQKMLEEQLITHASGEVWRTFIYGFYFYKIVMDKEPDRVAMQQPTTWHTTAVEDFASFQRKWFEVAFVAEELLHSEIPAFLLPWLPSRPASYASRHSSFSRSFGGRSQAAALLAATVPEQRTVTLDVDVNNRTERLEWCSCYYHGNFSLNAAFEIKLHWMAVTAAVLFEMVQGWHRKATSCGFLLVPVLEGPFALPSYLYGDPLRAQLFIPLNISCLLKEGSEHLFDSFEPETYWDRMHLFQEAIAHRFGFVQDKYSASAFNFPAENKPQYIHVTGTVFLQLPYSKRKFSGQQRRRRNSTSSTNQNMFCEERVGYNWAYNTMLTKTWRSSATGDEKFADRLLKDFTDFCINRDNRLVMFWTSCLEKMHASAP</sequence>
<dbReference type="InterPro" id="IPR036388">
    <property type="entry name" value="WH-like_DNA-bd_sf"/>
</dbReference>
<dbReference type="SMART" id="SM00049">
    <property type="entry name" value="DEP"/>
    <property type="match status" value="1"/>
</dbReference>
<evidence type="ECO:0000256" key="7">
    <source>
        <dbReference type="ARBA" id="ARBA00022553"/>
    </source>
</evidence>
<dbReference type="CDD" id="cd04449">
    <property type="entry name" value="DEP_DEPDC5-like"/>
    <property type="match status" value="1"/>
</dbReference>
<evidence type="ECO:0000256" key="4">
    <source>
        <dbReference type="ARBA" id="ARBA00005643"/>
    </source>
</evidence>
<keyword evidence="7" id="KW-0597">Phosphoprotein</keyword>
<evidence type="ECO:0000256" key="5">
    <source>
        <dbReference type="ARBA" id="ARBA00022468"/>
    </source>
</evidence>
<keyword evidence="6" id="KW-0963">Cytoplasm</keyword>
<feature type="region of interest" description="Disordered" evidence="13">
    <location>
        <begin position="510"/>
        <end position="540"/>
    </location>
</feature>
<dbReference type="GO" id="GO:0010508">
    <property type="term" value="P:positive regulation of autophagy"/>
    <property type="evidence" value="ECO:0007669"/>
    <property type="project" value="TreeGrafter"/>
</dbReference>
<feature type="region of interest" description="Disordered" evidence="13">
    <location>
        <begin position="317"/>
        <end position="338"/>
    </location>
</feature>
<keyword evidence="10" id="KW-0458">Lysosome</keyword>
<comment type="similarity">
    <text evidence="4">Belongs to the IML1 family.</text>
</comment>
<evidence type="ECO:0000256" key="2">
    <source>
        <dbReference type="ARBA" id="ARBA00004556"/>
    </source>
</evidence>
<keyword evidence="5" id="KW-0343">GTPase activation</keyword>
<feature type="domain" description="DEP" evidence="14">
    <location>
        <begin position="859"/>
        <end position="934"/>
    </location>
</feature>
<comment type="subcellular location">
    <subcellularLocation>
        <location evidence="1">Cytoplasm</location>
        <location evidence="1">Cytosol</location>
    </subcellularLocation>
    <subcellularLocation>
        <location evidence="2">Cytoplasm</location>
        <location evidence="2">Perinuclear region</location>
    </subcellularLocation>
    <subcellularLocation>
        <location evidence="3">Lysosome membrane</location>
    </subcellularLocation>
</comment>
<dbReference type="InterPro" id="IPR048255">
    <property type="entry name" value="IML1_N"/>
</dbReference>
<keyword evidence="9" id="KW-0472">Membrane</keyword>
<evidence type="ECO:0000256" key="1">
    <source>
        <dbReference type="ARBA" id="ARBA00004514"/>
    </source>
</evidence>
<feature type="region of interest" description="Disordered" evidence="13">
    <location>
        <begin position="700"/>
        <end position="731"/>
    </location>
</feature>
<dbReference type="PANTHER" id="PTHR13179:SF8">
    <property type="entry name" value="GATOR COMPLEX PROTEIN DEPDC5"/>
    <property type="match status" value="1"/>
</dbReference>
<dbReference type="FunFam" id="1.10.10.10:FF:000171">
    <property type="entry name" value="DEP domain-containing protein 5 isoform X2"/>
    <property type="match status" value="1"/>
</dbReference>
<dbReference type="InterPro" id="IPR027244">
    <property type="entry name" value="IML1"/>
</dbReference>
<dbReference type="PANTHER" id="PTHR13179">
    <property type="entry name" value="DEP DOMAIN CONTAINING PROTEIN 5"/>
    <property type="match status" value="1"/>
</dbReference>
<gene>
    <name evidence="15" type="ORF">HJG63_011214</name>
</gene>
<dbReference type="Gene3D" id="1.10.10.10">
    <property type="entry name" value="Winged helix-like DNA-binding domain superfamily/Winged helix DNA-binding domain"/>
    <property type="match status" value="1"/>
</dbReference>
<dbReference type="GO" id="GO:1904262">
    <property type="term" value="P:negative regulation of TORC1 signaling"/>
    <property type="evidence" value="ECO:0007669"/>
    <property type="project" value="TreeGrafter"/>
</dbReference>
<dbReference type="GO" id="GO:1990130">
    <property type="term" value="C:GATOR1 complex"/>
    <property type="evidence" value="ECO:0007669"/>
    <property type="project" value="TreeGrafter"/>
</dbReference>
<feature type="compositionally biased region" description="Polar residues" evidence="13">
    <location>
        <begin position="760"/>
        <end position="776"/>
    </location>
</feature>
<dbReference type="SUPFAM" id="SSF46785">
    <property type="entry name" value="Winged helix' DNA-binding domain"/>
    <property type="match status" value="1"/>
</dbReference>
<evidence type="ECO:0000256" key="3">
    <source>
        <dbReference type="ARBA" id="ARBA00004656"/>
    </source>
</evidence>
<dbReference type="Pfam" id="PF19418">
    <property type="entry name" value="DEPDC5_CTD"/>
    <property type="match status" value="1"/>
</dbReference>
<evidence type="ECO:0000256" key="9">
    <source>
        <dbReference type="ARBA" id="ARBA00023136"/>
    </source>
</evidence>
<evidence type="ECO:0000256" key="13">
    <source>
        <dbReference type="SAM" id="MobiDB-lite"/>
    </source>
</evidence>
<name>A0A7J8H0T9_ROUAE</name>
<dbReference type="GO" id="GO:0005829">
    <property type="term" value="C:cytosol"/>
    <property type="evidence" value="ECO:0007669"/>
    <property type="project" value="UniProtKB-SubCell"/>
</dbReference>
<feature type="region of interest" description="Disordered" evidence="13">
    <location>
        <begin position="362"/>
        <end position="412"/>
    </location>
</feature>
<dbReference type="GO" id="GO:0034198">
    <property type="term" value="P:cellular response to amino acid starvation"/>
    <property type="evidence" value="ECO:0007669"/>
    <property type="project" value="TreeGrafter"/>
</dbReference>
<feature type="compositionally biased region" description="Polar residues" evidence="13">
    <location>
        <begin position="798"/>
        <end position="825"/>
    </location>
</feature>
<comment type="caution">
    <text evidence="15">The sequence shown here is derived from an EMBL/GenBank/DDBJ whole genome shotgun (WGS) entry which is preliminary data.</text>
</comment>
<dbReference type="AlphaFoldDB" id="A0A7J8H0T9"/>
<dbReference type="GO" id="GO:0005765">
    <property type="term" value="C:lysosomal membrane"/>
    <property type="evidence" value="ECO:0007669"/>
    <property type="project" value="UniProtKB-SubCell"/>
</dbReference>
<reference evidence="15 16" key="1">
    <citation type="journal article" date="2020" name="Nature">
        <title>Six reference-quality genomes reveal evolution of bat adaptations.</title>
        <authorList>
            <person name="Jebb D."/>
            <person name="Huang Z."/>
            <person name="Pippel M."/>
            <person name="Hughes G.M."/>
            <person name="Lavrichenko K."/>
            <person name="Devanna P."/>
            <person name="Winkler S."/>
            <person name="Jermiin L.S."/>
            <person name="Skirmuntt E.C."/>
            <person name="Katzourakis A."/>
            <person name="Burkitt-Gray L."/>
            <person name="Ray D.A."/>
            <person name="Sullivan K.A.M."/>
            <person name="Roscito J.G."/>
            <person name="Kirilenko B.M."/>
            <person name="Davalos L.M."/>
            <person name="Corthals A.P."/>
            <person name="Power M.L."/>
            <person name="Jones G."/>
            <person name="Ransome R.D."/>
            <person name="Dechmann D.K.N."/>
            <person name="Locatelli A.G."/>
            <person name="Puechmaille S.J."/>
            <person name="Fedrigo O."/>
            <person name="Jarvis E.D."/>
            <person name="Hiller M."/>
            <person name="Vernes S.C."/>
            <person name="Myers E.W."/>
            <person name="Teeling E.C."/>
        </authorList>
    </citation>
    <scope>NUCLEOTIDE SEQUENCE [LARGE SCALE GENOMIC DNA]</scope>
    <source>
        <strain evidence="15">MRouAeg1</strain>
        <tissue evidence="15">Muscle</tissue>
    </source>
</reference>
<dbReference type="Proteomes" id="UP000593571">
    <property type="component" value="Unassembled WGS sequence"/>
</dbReference>
<dbReference type="GO" id="GO:0005096">
    <property type="term" value="F:GTPase activator activity"/>
    <property type="evidence" value="ECO:0007669"/>
    <property type="project" value="UniProtKB-KW"/>
</dbReference>
<organism evidence="15 16">
    <name type="scientific">Rousettus aegyptiacus</name>
    <name type="common">Egyptian fruit bat</name>
    <name type="synonym">Pteropus aegyptiacus</name>
    <dbReference type="NCBI Taxonomy" id="9407"/>
    <lineage>
        <taxon>Eukaryota</taxon>
        <taxon>Metazoa</taxon>
        <taxon>Chordata</taxon>
        <taxon>Craniata</taxon>
        <taxon>Vertebrata</taxon>
        <taxon>Euteleostomi</taxon>
        <taxon>Mammalia</taxon>
        <taxon>Eutheria</taxon>
        <taxon>Laurasiatheria</taxon>
        <taxon>Chiroptera</taxon>
        <taxon>Yinpterochiroptera</taxon>
        <taxon>Pteropodoidea</taxon>
        <taxon>Pteropodidae</taxon>
        <taxon>Rousettinae</taxon>
        <taxon>Rousettus</taxon>
    </lineage>
</organism>
<dbReference type="Pfam" id="PF00610">
    <property type="entry name" value="DEP"/>
    <property type="match status" value="1"/>
</dbReference>
<evidence type="ECO:0000256" key="8">
    <source>
        <dbReference type="ARBA" id="ARBA00022843"/>
    </source>
</evidence>
<dbReference type="PROSITE" id="PS50186">
    <property type="entry name" value="DEP"/>
    <property type="match status" value="1"/>
</dbReference>
<keyword evidence="16" id="KW-1185">Reference proteome</keyword>
<dbReference type="EMBL" id="JACASE010000005">
    <property type="protein sequence ID" value="KAF6465817.1"/>
    <property type="molecule type" value="Genomic_DNA"/>
</dbReference>
<dbReference type="InterPro" id="IPR036390">
    <property type="entry name" value="WH_DNA-bd_sf"/>
</dbReference>
<evidence type="ECO:0000313" key="16">
    <source>
        <dbReference type="Proteomes" id="UP000593571"/>
    </source>
</evidence>
<feature type="compositionally biased region" description="Basic and acidic residues" evidence="13">
    <location>
        <begin position="317"/>
        <end position="326"/>
    </location>
</feature>
<dbReference type="GO" id="GO:0035556">
    <property type="term" value="P:intracellular signal transduction"/>
    <property type="evidence" value="ECO:0007669"/>
    <property type="project" value="InterPro"/>
</dbReference>
<evidence type="ECO:0000256" key="6">
    <source>
        <dbReference type="ARBA" id="ARBA00022490"/>
    </source>
</evidence>